<dbReference type="GO" id="GO:0003677">
    <property type="term" value="F:DNA binding"/>
    <property type="evidence" value="ECO:0007669"/>
    <property type="project" value="TreeGrafter"/>
</dbReference>
<comment type="similarity">
    <text evidence="7">Belongs to the class I-like SAM-binding methyltransferase superfamily. C5-methyltransferase family.</text>
</comment>
<evidence type="ECO:0000256" key="3">
    <source>
        <dbReference type="ARBA" id="ARBA00022679"/>
    </source>
</evidence>
<evidence type="ECO:0000256" key="4">
    <source>
        <dbReference type="ARBA" id="ARBA00022691"/>
    </source>
</evidence>
<dbReference type="PANTHER" id="PTHR10629:SF52">
    <property type="entry name" value="DNA (CYTOSINE-5)-METHYLTRANSFERASE 1"/>
    <property type="match status" value="1"/>
</dbReference>
<evidence type="ECO:0000256" key="2">
    <source>
        <dbReference type="ARBA" id="ARBA00022603"/>
    </source>
</evidence>
<gene>
    <name evidence="8" type="ORF">N2K84_01355</name>
</gene>
<proteinExistence type="inferred from homology"/>
<dbReference type="Proteomes" id="UP001163821">
    <property type="component" value="Unassembled WGS sequence"/>
</dbReference>
<evidence type="ECO:0000256" key="7">
    <source>
        <dbReference type="PROSITE-ProRule" id="PRU01016"/>
    </source>
</evidence>
<sequence length="569" mass="64570">MPQPTVIDFFCGAGGFSEGFRQHGFIIKGGYDYYRPAIDTFNHNFGLNLSPKNILDFEISIEEILQVPDSTVILGSPPCVSFSNSNKSGKADKSMGLRLTESFLRVIAVKKFQPGSHLKAWLMENVPNSLKYIKEYYSFKDLNLSDWARSIGQDPQSIAITIKGNSAIINSADYGSPQIRKRAITGEVINENSLIIPVATHRGKKKKGTLPSHRTLQEIRAYLPSPFDFPDNELIFDPSYDISIPSHHLSDHFYDTGLYECEWKNSEFLKLNHPYMGRMSFPENEGNPSRTICATNIGTSRESIIYRSEYRRIGDGEFRTHTVREAACLMGFPITYQFSGASTSKLRLVGNAVCPAVSRSFARVIRNSLDLDIVEKAIVQEDVNLKGILNLNSSERKIFEKLPIKRTGARFRRHPFKYGNITVTLSNYDISGQSKSKKWLTSVQYGNGDGFPSENYPDNYFALMEKTIAIFNNGREFINRINNGFSERVADAMTLQEMYERRKGEANFLEPTQLVETVAKIIDEFHFDEEEFIQEDESLHFRYKRTVPKKQVLALYAINKISSIANSSN</sequence>
<evidence type="ECO:0000313" key="9">
    <source>
        <dbReference type="Proteomes" id="UP001163821"/>
    </source>
</evidence>
<keyword evidence="9" id="KW-1185">Reference proteome</keyword>
<evidence type="ECO:0000256" key="1">
    <source>
        <dbReference type="ARBA" id="ARBA00011975"/>
    </source>
</evidence>
<dbReference type="PANTHER" id="PTHR10629">
    <property type="entry name" value="CYTOSINE-SPECIFIC METHYLTRANSFERASE"/>
    <property type="match status" value="1"/>
</dbReference>
<comment type="catalytic activity">
    <reaction evidence="6">
        <text>a 2'-deoxycytidine in DNA + S-adenosyl-L-methionine = a 5-methyl-2'-deoxycytidine in DNA + S-adenosyl-L-homocysteine + H(+)</text>
        <dbReference type="Rhea" id="RHEA:13681"/>
        <dbReference type="Rhea" id="RHEA-COMP:11369"/>
        <dbReference type="Rhea" id="RHEA-COMP:11370"/>
        <dbReference type="ChEBI" id="CHEBI:15378"/>
        <dbReference type="ChEBI" id="CHEBI:57856"/>
        <dbReference type="ChEBI" id="CHEBI:59789"/>
        <dbReference type="ChEBI" id="CHEBI:85452"/>
        <dbReference type="ChEBI" id="CHEBI:85454"/>
        <dbReference type="EC" id="2.1.1.37"/>
    </reaction>
</comment>
<name>A0AA41Y0S6_9BACT</name>
<dbReference type="EC" id="2.1.1.37" evidence="1"/>
<dbReference type="Pfam" id="PF00145">
    <property type="entry name" value="DNA_methylase"/>
    <property type="match status" value="1"/>
</dbReference>
<dbReference type="InterPro" id="IPR001525">
    <property type="entry name" value="C5_MeTfrase"/>
</dbReference>
<feature type="active site" evidence="7">
    <location>
        <position position="79"/>
    </location>
</feature>
<organism evidence="8 9">
    <name type="scientific">Gaoshiqia sediminis</name>
    <dbReference type="NCBI Taxonomy" id="2986998"/>
    <lineage>
        <taxon>Bacteria</taxon>
        <taxon>Pseudomonadati</taxon>
        <taxon>Bacteroidota</taxon>
        <taxon>Bacteroidia</taxon>
        <taxon>Marinilabiliales</taxon>
        <taxon>Prolixibacteraceae</taxon>
        <taxon>Gaoshiqia</taxon>
    </lineage>
</organism>
<dbReference type="RefSeq" id="WP_282589963.1">
    <property type="nucleotide sequence ID" value="NZ_JAPAAF010000001.1"/>
</dbReference>
<dbReference type="PROSITE" id="PS51679">
    <property type="entry name" value="SAM_MT_C5"/>
    <property type="match status" value="1"/>
</dbReference>
<keyword evidence="3 7" id="KW-0808">Transferase</keyword>
<dbReference type="GO" id="GO:0044027">
    <property type="term" value="P:negative regulation of gene expression via chromosomal CpG island methylation"/>
    <property type="evidence" value="ECO:0007669"/>
    <property type="project" value="TreeGrafter"/>
</dbReference>
<reference evidence="8" key="1">
    <citation type="submission" date="2022-10" db="EMBL/GenBank/DDBJ databases">
        <title>Gaoshiqiia sediminis gen. nov., sp. nov., isolated from coastal sediment.</title>
        <authorList>
            <person name="Yu W.X."/>
            <person name="Mu D.S."/>
            <person name="Du J.Z."/>
            <person name="Liang Y.Q."/>
        </authorList>
    </citation>
    <scope>NUCLEOTIDE SEQUENCE</scope>
    <source>
        <strain evidence="8">A06</strain>
    </source>
</reference>
<evidence type="ECO:0000256" key="5">
    <source>
        <dbReference type="ARBA" id="ARBA00022747"/>
    </source>
</evidence>
<keyword evidence="4 7" id="KW-0949">S-adenosyl-L-methionine</keyword>
<dbReference type="InterPro" id="IPR029063">
    <property type="entry name" value="SAM-dependent_MTases_sf"/>
</dbReference>
<dbReference type="GO" id="GO:0003886">
    <property type="term" value="F:DNA (cytosine-5-)-methyltransferase activity"/>
    <property type="evidence" value="ECO:0007669"/>
    <property type="project" value="UniProtKB-EC"/>
</dbReference>
<dbReference type="Gene3D" id="3.40.50.150">
    <property type="entry name" value="Vaccinia Virus protein VP39"/>
    <property type="match status" value="1"/>
</dbReference>
<protein>
    <recommendedName>
        <fullName evidence="1">DNA (cytosine-5-)-methyltransferase</fullName>
        <ecNumber evidence="1">2.1.1.37</ecNumber>
    </recommendedName>
</protein>
<comment type="caution">
    <text evidence="8">The sequence shown here is derived from an EMBL/GenBank/DDBJ whole genome shotgun (WGS) entry which is preliminary data.</text>
</comment>
<evidence type="ECO:0000256" key="6">
    <source>
        <dbReference type="ARBA" id="ARBA00047422"/>
    </source>
</evidence>
<dbReference type="GO" id="GO:0032259">
    <property type="term" value="P:methylation"/>
    <property type="evidence" value="ECO:0007669"/>
    <property type="project" value="UniProtKB-KW"/>
</dbReference>
<accession>A0AA41Y0S6</accession>
<dbReference type="Gene3D" id="3.90.120.10">
    <property type="entry name" value="DNA Methylase, subunit A, domain 2"/>
    <property type="match status" value="1"/>
</dbReference>
<keyword evidence="2 7" id="KW-0489">Methyltransferase</keyword>
<dbReference type="GO" id="GO:0009307">
    <property type="term" value="P:DNA restriction-modification system"/>
    <property type="evidence" value="ECO:0007669"/>
    <property type="project" value="UniProtKB-KW"/>
</dbReference>
<dbReference type="EMBL" id="JAPAAF010000001">
    <property type="protein sequence ID" value="MCW0481356.1"/>
    <property type="molecule type" value="Genomic_DNA"/>
</dbReference>
<dbReference type="PRINTS" id="PR00105">
    <property type="entry name" value="C5METTRFRASE"/>
</dbReference>
<dbReference type="InterPro" id="IPR050390">
    <property type="entry name" value="C5-Methyltransferase"/>
</dbReference>
<dbReference type="SUPFAM" id="SSF53335">
    <property type="entry name" value="S-adenosyl-L-methionine-dependent methyltransferases"/>
    <property type="match status" value="1"/>
</dbReference>
<dbReference type="AlphaFoldDB" id="A0AA41Y0S6"/>
<evidence type="ECO:0000313" key="8">
    <source>
        <dbReference type="EMBL" id="MCW0481356.1"/>
    </source>
</evidence>
<keyword evidence="5" id="KW-0680">Restriction system</keyword>